<dbReference type="SUPFAM" id="SSF49344">
    <property type="entry name" value="CBD9-like"/>
    <property type="match status" value="1"/>
</dbReference>
<dbReference type="Pfam" id="PF03351">
    <property type="entry name" value="DOMON"/>
    <property type="match status" value="1"/>
</dbReference>
<keyword evidence="7" id="KW-1133">Transmembrane helix</keyword>
<dbReference type="PANTHER" id="PTHR10157">
    <property type="entry name" value="DOPAMINE BETA HYDROXYLASE RELATED"/>
    <property type="match status" value="1"/>
</dbReference>
<keyword evidence="4 7" id="KW-0472">Membrane</keyword>
<dbReference type="InterPro" id="IPR036939">
    <property type="entry name" value="Cu2_ascorb_mOase_N_sf"/>
</dbReference>
<keyword evidence="5" id="KW-1015">Disulfide bond</keyword>
<dbReference type="SUPFAM" id="SSF49742">
    <property type="entry name" value="PHM/PNGase F"/>
    <property type="match status" value="2"/>
</dbReference>
<dbReference type="FunFam" id="2.60.120.230:FF:000001">
    <property type="entry name" value="Monooxygenase, DBH-like 1"/>
    <property type="match status" value="1"/>
</dbReference>
<feature type="domain" description="DOMON" evidence="9">
    <location>
        <begin position="35"/>
        <end position="150"/>
    </location>
</feature>
<sequence>MQIKEFCLFFFLPLIVSCIKDLTSIYPFNVALDQDNYWLYWNFSKTSEVIKFAVKVQTTGWIGFGLSSNGQMPGSDVVIGWVDGSSKYFHDRYAYGRYTPPIDPIQNWFLTNAEVEDGYTVLEFYRNFITCDDCDLDILYETAHVVYSWSNKKPTVTKEADGSITYTISKHNNQGTRSFNLLGALPNPPRIPDNTQSFTVSASQVDVPSVTTTYWCEAMKLSPALTYNMKYIIKFSPHITPGNEPFVHHIVIYLCDGLYESDLGAEGSGECYGGVSDRVADCAIPFAVWGVGGSDFTFPSNIAYPIGGAKSPHYAVIQLHYNNPDHISGIVDSSGIEFTYIDTPREYNAGVMTVGHINDNTMVIPPNTVDYSVTGLCPSECTRNFLPPNGVKVFANMFHTHTAGSKLIIHHIRQLECSPGISRYEELSPIDKNYHYDFNFQQFNHLKKEITVLPGDSLMLECYYNTSNRNKITMGGISSTDEMCVAALLYYPRVERADCESTPTFDQFKIFVEQHVPSEYRNLFGSLSANSSREKMETAMNLLDWTPEQKESYRKLIYKNGKQSTRCLPPETGKTIISTVPQVCCSYTSLQSCNNEEQVLPCCKRECVQEVSRGSAGASSSDIQIIILIMLTAITLFLLVLVTIFWPQISHRYLT</sequence>
<reference evidence="10" key="2">
    <citation type="submission" date="2024-06" db="UniProtKB">
        <authorList>
            <consortium name="EnsemblMetazoa"/>
        </authorList>
    </citation>
    <scope>IDENTIFICATION</scope>
</reference>
<dbReference type="GO" id="GO:0005615">
    <property type="term" value="C:extracellular space"/>
    <property type="evidence" value="ECO:0007669"/>
    <property type="project" value="TreeGrafter"/>
</dbReference>
<dbReference type="GO" id="GO:0005507">
    <property type="term" value="F:copper ion binding"/>
    <property type="evidence" value="ECO:0007669"/>
    <property type="project" value="InterPro"/>
</dbReference>
<comment type="subcellular location">
    <subcellularLocation>
        <location evidence="1">Membrane</location>
    </subcellularLocation>
</comment>
<evidence type="ECO:0000256" key="3">
    <source>
        <dbReference type="ARBA" id="ARBA00022729"/>
    </source>
</evidence>
<dbReference type="GO" id="GO:0042420">
    <property type="term" value="P:dopamine catabolic process"/>
    <property type="evidence" value="ECO:0007669"/>
    <property type="project" value="TreeGrafter"/>
</dbReference>
<evidence type="ECO:0000256" key="8">
    <source>
        <dbReference type="SAM" id="SignalP"/>
    </source>
</evidence>
<dbReference type="GO" id="GO:0042421">
    <property type="term" value="P:norepinephrine biosynthetic process"/>
    <property type="evidence" value="ECO:0007669"/>
    <property type="project" value="TreeGrafter"/>
</dbReference>
<dbReference type="GO" id="GO:0006589">
    <property type="term" value="P:octopamine biosynthetic process"/>
    <property type="evidence" value="ECO:0007669"/>
    <property type="project" value="TreeGrafter"/>
</dbReference>
<dbReference type="InterPro" id="IPR045266">
    <property type="entry name" value="DOH_DOMON"/>
</dbReference>
<evidence type="ECO:0000313" key="10">
    <source>
        <dbReference type="EnsemblMetazoa" id="XP_019853925.1"/>
    </source>
</evidence>
<comment type="similarity">
    <text evidence="2">Belongs to the copper type II ascorbate-dependent monooxygenase family.</text>
</comment>
<keyword evidence="7" id="KW-0812">Transmembrane</keyword>
<dbReference type="InterPro" id="IPR005018">
    <property type="entry name" value="DOMON_domain"/>
</dbReference>
<dbReference type="InterPro" id="IPR014784">
    <property type="entry name" value="Cu2_ascorb_mOase-like_C"/>
</dbReference>
<protein>
    <recommendedName>
        <fullName evidence="9">DOMON domain-containing protein</fullName>
    </recommendedName>
</protein>
<dbReference type="InterPro" id="IPR024548">
    <property type="entry name" value="Cu2_monoox_C"/>
</dbReference>
<feature type="chain" id="PRO_5043037275" description="DOMON domain-containing protein" evidence="8">
    <location>
        <begin position="19"/>
        <end position="655"/>
    </location>
</feature>
<dbReference type="CDD" id="cd09631">
    <property type="entry name" value="DOMON_DOH"/>
    <property type="match status" value="1"/>
</dbReference>
<dbReference type="Gene3D" id="2.60.120.310">
    <property type="entry name" value="Copper type II, ascorbate-dependent monooxygenase, N-terminal domain"/>
    <property type="match status" value="1"/>
</dbReference>
<dbReference type="Gene3D" id="2.60.120.230">
    <property type="match status" value="1"/>
</dbReference>
<dbReference type="Proteomes" id="UP000007879">
    <property type="component" value="Unassembled WGS sequence"/>
</dbReference>
<evidence type="ECO:0000259" key="9">
    <source>
        <dbReference type="PROSITE" id="PS50836"/>
    </source>
</evidence>
<dbReference type="GeneID" id="100641087"/>
<proteinExistence type="inferred from homology"/>
<organism evidence="10 11">
    <name type="scientific">Amphimedon queenslandica</name>
    <name type="common">Sponge</name>
    <dbReference type="NCBI Taxonomy" id="400682"/>
    <lineage>
        <taxon>Eukaryota</taxon>
        <taxon>Metazoa</taxon>
        <taxon>Porifera</taxon>
        <taxon>Demospongiae</taxon>
        <taxon>Heteroscleromorpha</taxon>
        <taxon>Haplosclerida</taxon>
        <taxon>Niphatidae</taxon>
        <taxon>Amphimedon</taxon>
    </lineage>
</organism>
<dbReference type="PROSITE" id="PS50836">
    <property type="entry name" value="DOMON"/>
    <property type="match status" value="1"/>
</dbReference>
<keyword evidence="6" id="KW-0325">Glycoprotein</keyword>
<name>A0AAN0JA57_AMPQE</name>
<dbReference type="FunFam" id="2.60.40.1210:FF:000001">
    <property type="entry name" value="Monooxygenase, DBH-like 1, like"/>
    <property type="match status" value="1"/>
</dbReference>
<evidence type="ECO:0000313" key="11">
    <source>
        <dbReference type="Proteomes" id="UP000007879"/>
    </source>
</evidence>
<evidence type="ECO:0000256" key="4">
    <source>
        <dbReference type="ARBA" id="ARBA00023136"/>
    </source>
</evidence>
<dbReference type="PROSITE" id="PS51257">
    <property type="entry name" value="PROKAR_LIPOPROTEIN"/>
    <property type="match status" value="1"/>
</dbReference>
<dbReference type="GO" id="GO:0004500">
    <property type="term" value="F:dopamine beta-monooxygenase activity"/>
    <property type="evidence" value="ECO:0007669"/>
    <property type="project" value="InterPro"/>
</dbReference>
<dbReference type="InterPro" id="IPR000945">
    <property type="entry name" value="DBH-like"/>
</dbReference>
<dbReference type="AlphaFoldDB" id="A0AAN0JA57"/>
<evidence type="ECO:0000256" key="5">
    <source>
        <dbReference type="ARBA" id="ARBA00023157"/>
    </source>
</evidence>
<evidence type="ECO:0000256" key="7">
    <source>
        <dbReference type="SAM" id="Phobius"/>
    </source>
</evidence>
<feature type="transmembrane region" description="Helical" evidence="7">
    <location>
        <begin position="625"/>
        <end position="646"/>
    </location>
</feature>
<evidence type="ECO:0000256" key="2">
    <source>
        <dbReference type="ARBA" id="ARBA00010676"/>
    </source>
</evidence>
<dbReference type="EnsemblMetazoa" id="XM_019998366.1">
    <property type="protein sequence ID" value="XP_019853925.1"/>
    <property type="gene ID" value="LOC100641087"/>
</dbReference>
<dbReference type="PANTHER" id="PTHR10157:SF23">
    <property type="entry name" value="MOXD1 HOMOLOG 1"/>
    <property type="match status" value="1"/>
</dbReference>
<dbReference type="InterPro" id="IPR000323">
    <property type="entry name" value="Cu2_ascorb_mOase_N"/>
</dbReference>
<dbReference type="Pfam" id="PF01082">
    <property type="entry name" value="Cu2_monooxygen"/>
    <property type="match status" value="1"/>
</dbReference>
<dbReference type="RefSeq" id="XP_019853925.1">
    <property type="nucleotide sequence ID" value="XM_019998366.1"/>
</dbReference>
<dbReference type="Gene3D" id="2.60.40.1210">
    <property type="entry name" value="Cellobiose dehydrogenase, cytochrome domain"/>
    <property type="match status" value="1"/>
</dbReference>
<dbReference type="SMART" id="SM00664">
    <property type="entry name" value="DoH"/>
    <property type="match status" value="1"/>
</dbReference>
<dbReference type="InterPro" id="IPR028460">
    <property type="entry name" value="Tbh/DBH"/>
</dbReference>
<keyword evidence="11" id="KW-1185">Reference proteome</keyword>
<dbReference type="Pfam" id="PF03712">
    <property type="entry name" value="Cu2_monoox_C"/>
    <property type="match status" value="1"/>
</dbReference>
<reference evidence="11" key="1">
    <citation type="journal article" date="2010" name="Nature">
        <title>The Amphimedon queenslandica genome and the evolution of animal complexity.</title>
        <authorList>
            <person name="Srivastava M."/>
            <person name="Simakov O."/>
            <person name="Chapman J."/>
            <person name="Fahey B."/>
            <person name="Gauthier M.E."/>
            <person name="Mitros T."/>
            <person name="Richards G.S."/>
            <person name="Conaco C."/>
            <person name="Dacre M."/>
            <person name="Hellsten U."/>
            <person name="Larroux C."/>
            <person name="Putnam N.H."/>
            <person name="Stanke M."/>
            <person name="Adamska M."/>
            <person name="Darling A."/>
            <person name="Degnan S.M."/>
            <person name="Oakley T.H."/>
            <person name="Plachetzki D.C."/>
            <person name="Zhai Y."/>
            <person name="Adamski M."/>
            <person name="Calcino A."/>
            <person name="Cummins S.F."/>
            <person name="Goodstein D.M."/>
            <person name="Harris C."/>
            <person name="Jackson D.J."/>
            <person name="Leys S.P."/>
            <person name="Shu S."/>
            <person name="Woodcroft B.J."/>
            <person name="Vervoort M."/>
            <person name="Kosik K.S."/>
            <person name="Manning G."/>
            <person name="Degnan B.M."/>
            <person name="Rokhsar D.S."/>
        </authorList>
    </citation>
    <scope>NUCLEOTIDE SEQUENCE [LARGE SCALE GENOMIC DNA]</scope>
</reference>
<dbReference type="InterPro" id="IPR008977">
    <property type="entry name" value="PHM/PNGase_F_dom_sf"/>
</dbReference>
<dbReference type="GO" id="GO:0030667">
    <property type="term" value="C:secretory granule membrane"/>
    <property type="evidence" value="ECO:0007669"/>
    <property type="project" value="TreeGrafter"/>
</dbReference>
<feature type="signal peptide" evidence="8">
    <location>
        <begin position="1"/>
        <end position="18"/>
    </location>
</feature>
<dbReference type="PRINTS" id="PR00767">
    <property type="entry name" value="DBMONOXGNASE"/>
</dbReference>
<keyword evidence="3 8" id="KW-0732">Signal</keyword>
<dbReference type="KEGG" id="aqu:100641087"/>
<evidence type="ECO:0000256" key="6">
    <source>
        <dbReference type="ARBA" id="ARBA00023180"/>
    </source>
</evidence>
<evidence type="ECO:0000256" key="1">
    <source>
        <dbReference type="ARBA" id="ARBA00004370"/>
    </source>
</evidence>
<accession>A0AAN0JA57</accession>